<proteinExistence type="predicted"/>
<dbReference type="EMBL" id="JACIDB010000002">
    <property type="protein sequence ID" value="MBB3875292.1"/>
    <property type="molecule type" value="Genomic_DNA"/>
</dbReference>
<keyword evidence="2" id="KW-1185">Reference proteome</keyword>
<dbReference type="RefSeq" id="WP_147036057.1">
    <property type="nucleotide sequence ID" value="NZ_JACIDB010000002.1"/>
</dbReference>
<accession>A0AAW3TS71</accession>
<gene>
    <name evidence="1" type="ORF">GGR47_001527</name>
</gene>
<sequence>MARLAGSAVLRPDGHAIDVDDVEQWVASADVGAELVYAWGSAPPRDRAAWTRARSLFDEGEVRLHDRRRESGGREWYMVKRQAPVGLEAVPVEADPVPETEEAAVLRILRRHVRMGMHCPTNAEIGRQVELTAPQVAYRIRLLRAARLILMEERGPGQRRICTIGGRSTPGGAL</sequence>
<evidence type="ECO:0000313" key="2">
    <source>
        <dbReference type="Proteomes" id="UP000528945"/>
    </source>
</evidence>
<dbReference type="AlphaFoldDB" id="A0AAW3TS71"/>
<name>A0AAW3TS71_9SPHN</name>
<organism evidence="1 2">
    <name type="scientific">Sphingomonas aquatilis</name>
    <dbReference type="NCBI Taxonomy" id="93063"/>
    <lineage>
        <taxon>Bacteria</taxon>
        <taxon>Pseudomonadati</taxon>
        <taxon>Pseudomonadota</taxon>
        <taxon>Alphaproteobacteria</taxon>
        <taxon>Sphingomonadales</taxon>
        <taxon>Sphingomonadaceae</taxon>
        <taxon>Sphingomonas</taxon>
    </lineage>
</organism>
<evidence type="ECO:0000313" key="1">
    <source>
        <dbReference type="EMBL" id="MBB3875292.1"/>
    </source>
</evidence>
<comment type="caution">
    <text evidence="1">The sequence shown here is derived from an EMBL/GenBank/DDBJ whole genome shotgun (WGS) entry which is preliminary data.</text>
</comment>
<dbReference type="Proteomes" id="UP000528945">
    <property type="component" value="Unassembled WGS sequence"/>
</dbReference>
<reference evidence="1 2" key="1">
    <citation type="submission" date="2020-08" db="EMBL/GenBank/DDBJ databases">
        <title>Genomic Encyclopedia of Type Strains, Phase IV (KMG-IV): sequencing the most valuable type-strain genomes for metagenomic binning, comparative biology and taxonomic classification.</title>
        <authorList>
            <person name="Goeker M."/>
        </authorList>
    </citation>
    <scope>NUCLEOTIDE SEQUENCE [LARGE SCALE GENOMIC DNA]</scope>
    <source>
        <strain evidence="1 2">DSM 15581</strain>
    </source>
</reference>
<protein>
    <submittedName>
        <fullName evidence="1">Uncharacterized protein</fullName>
    </submittedName>
</protein>